<comment type="caution">
    <text evidence="2">The sequence shown here is derived from an EMBL/GenBank/DDBJ whole genome shotgun (WGS) entry which is preliminary data.</text>
</comment>
<accession>A0A9D1GGB1</accession>
<evidence type="ECO:0000313" key="2">
    <source>
        <dbReference type="EMBL" id="HIT40246.1"/>
    </source>
</evidence>
<reference evidence="2" key="2">
    <citation type="journal article" date="2021" name="PeerJ">
        <title>Extensive microbial diversity within the chicken gut microbiome revealed by metagenomics and culture.</title>
        <authorList>
            <person name="Gilroy R."/>
            <person name="Ravi A."/>
            <person name="Getino M."/>
            <person name="Pursley I."/>
            <person name="Horton D.L."/>
            <person name="Alikhan N.F."/>
            <person name="Baker D."/>
            <person name="Gharbi K."/>
            <person name="Hall N."/>
            <person name="Watson M."/>
            <person name="Adriaenssens E.M."/>
            <person name="Foster-Nyarko E."/>
            <person name="Jarju S."/>
            <person name="Secka A."/>
            <person name="Antonio M."/>
            <person name="Oren A."/>
            <person name="Chaudhuri R.R."/>
            <person name="La Ragione R."/>
            <person name="Hildebrand F."/>
            <person name="Pallen M.J."/>
        </authorList>
    </citation>
    <scope>NUCLEOTIDE SEQUENCE</scope>
    <source>
        <strain evidence="2">21143</strain>
    </source>
</reference>
<dbReference type="AlphaFoldDB" id="A0A9D1GGB1"/>
<reference evidence="2" key="1">
    <citation type="submission" date="2020-10" db="EMBL/GenBank/DDBJ databases">
        <authorList>
            <person name="Gilroy R."/>
        </authorList>
    </citation>
    <scope>NUCLEOTIDE SEQUENCE</scope>
    <source>
        <strain evidence="2">21143</strain>
    </source>
</reference>
<feature type="domain" description="BACON" evidence="1">
    <location>
        <begin position="57"/>
        <end position="109"/>
    </location>
</feature>
<dbReference type="PROSITE" id="PS51257">
    <property type="entry name" value="PROKAR_LIPOPROTEIN"/>
    <property type="match status" value="1"/>
</dbReference>
<organism evidence="2 3">
    <name type="scientific">Candidatus Caccoplasma intestinavium</name>
    <dbReference type="NCBI Taxonomy" id="2840716"/>
    <lineage>
        <taxon>Bacteria</taxon>
        <taxon>Pseudomonadati</taxon>
        <taxon>Bacteroidota</taxon>
        <taxon>Bacteroidia</taxon>
        <taxon>Bacteroidales</taxon>
        <taxon>Bacteroidaceae</taxon>
        <taxon>Bacteroidaceae incertae sedis</taxon>
        <taxon>Candidatus Caccoplasma</taxon>
    </lineage>
</organism>
<gene>
    <name evidence="2" type="ORF">IAD06_09465</name>
</gene>
<proteinExistence type="predicted"/>
<sequence length="430" mass="47762">MKNIFYFFLPLLLLAIGCDESSDNDIVIKEGNKLTINASQTEASFTFTAPDAWSLHTDATDWLTPDILEGVAGTHTVSLAVTANTAETSRTATIEIRCANDEASLLITQLGTADPTLPPSFDGKPIKTLTIKDTGDGETISTAFEYNEKGQLIKIIGEDVYDDETDVYEYIVTYTDGSVEVKGRDGEEYTATIDAQGRATQVRYVDTDDDNQTIDITLAYDNEGQLTKETGKSNDYSDYTVEYTWTNGNLIQSTYGGYSDTDFRYSEYENTGNLDINWIISGGYSESDVSPLGLLGLLGKRSTHYVIPDYWDMQSSTNPGWDIERPVREDLIGTTQTDTYTVTKSDKSKTAAQYSLDADNDLTGIVTETPVYRISYERTATIVRTNPDEEPFVGEDGTKYYWEVEVQFSDPVESSREQVGTDRTEISIGY</sequence>
<protein>
    <submittedName>
        <fullName evidence="2">DUF4595 domain-containing protein</fullName>
    </submittedName>
</protein>
<dbReference type="CDD" id="cd14948">
    <property type="entry name" value="BACON"/>
    <property type="match status" value="1"/>
</dbReference>
<dbReference type="Proteomes" id="UP000886722">
    <property type="component" value="Unassembled WGS sequence"/>
</dbReference>
<dbReference type="Gene3D" id="2.60.40.10">
    <property type="entry name" value="Immunoglobulins"/>
    <property type="match status" value="1"/>
</dbReference>
<name>A0A9D1GGB1_9BACT</name>
<dbReference type="InterPro" id="IPR013783">
    <property type="entry name" value="Ig-like_fold"/>
</dbReference>
<evidence type="ECO:0000313" key="3">
    <source>
        <dbReference type="Proteomes" id="UP000886722"/>
    </source>
</evidence>
<dbReference type="CDD" id="cd12871">
    <property type="entry name" value="Bacuni_01323_like"/>
    <property type="match status" value="1"/>
</dbReference>
<dbReference type="Pfam" id="PF13004">
    <property type="entry name" value="BACON"/>
    <property type="match status" value="1"/>
</dbReference>
<dbReference type="InterPro" id="IPR024361">
    <property type="entry name" value="BACON"/>
</dbReference>
<evidence type="ECO:0000259" key="1">
    <source>
        <dbReference type="Pfam" id="PF13004"/>
    </source>
</evidence>
<dbReference type="EMBL" id="DVKT01000069">
    <property type="protein sequence ID" value="HIT40246.1"/>
    <property type="molecule type" value="Genomic_DNA"/>
</dbReference>